<dbReference type="SMART" id="SM00088">
    <property type="entry name" value="PINT"/>
    <property type="match status" value="1"/>
</dbReference>
<dbReference type="InterPro" id="IPR000717">
    <property type="entry name" value="PCI_dom"/>
</dbReference>
<protein>
    <recommendedName>
        <fullName evidence="5">Eukaryotic translation initiation factor 3 subunit M</fullName>
        <shortName evidence="5">eIF3m</shortName>
    </recommendedName>
</protein>
<dbReference type="GO" id="GO:0071541">
    <property type="term" value="C:eukaryotic translation initiation factor 3 complex, eIF3m"/>
    <property type="evidence" value="ECO:0007669"/>
    <property type="project" value="UniProtKB-UniRule"/>
</dbReference>
<feature type="domain" description="PCI" evidence="6">
    <location>
        <begin position="180"/>
        <end position="351"/>
    </location>
</feature>
<gene>
    <name evidence="7" type="ORF">BGT96224_4697</name>
    <name evidence="8" type="ORF">BGT96224V2_LOCUS2390</name>
</gene>
<dbReference type="GO" id="GO:0001732">
    <property type="term" value="P:formation of cytoplasmic translation initiation complex"/>
    <property type="evidence" value="ECO:0007669"/>
    <property type="project" value="UniProtKB-UniRule"/>
</dbReference>
<dbReference type="InterPro" id="IPR027528">
    <property type="entry name" value="eIF3m"/>
</dbReference>
<evidence type="ECO:0000256" key="2">
    <source>
        <dbReference type="ARBA" id="ARBA00022490"/>
    </source>
</evidence>
<dbReference type="PANTHER" id="PTHR15350:SF2">
    <property type="entry name" value="EUKARYOTIC TRANSLATION INITIATION FACTOR 3 SUBUNIT M"/>
    <property type="match status" value="1"/>
</dbReference>
<keyword evidence="3 5" id="KW-0396">Initiation factor</keyword>
<evidence type="ECO:0000313" key="7">
    <source>
        <dbReference type="EMBL" id="EPQ65849.1"/>
    </source>
</evidence>
<reference evidence="7" key="2">
    <citation type="submission" date="2013-01" db="EMBL/GenBank/DDBJ databases">
        <title>The wheat powdery mildew genome reveals unique evolution of an obligate biotroph.</title>
        <authorList>
            <person name="Oberhaensli S."/>
            <person name="Wicker T."/>
            <person name="Keller B."/>
        </authorList>
    </citation>
    <scope>NUCLEOTIDE SEQUENCE</scope>
    <source>
        <strain evidence="7">96224</strain>
    </source>
</reference>
<reference evidence="9" key="1">
    <citation type="journal article" date="2013" name="Nat. Genet.">
        <title>The wheat powdery mildew genome shows the unique evolution of an obligate biotroph.</title>
        <authorList>
            <person name="Wicker T."/>
            <person name="Oberhaensli S."/>
            <person name="Parlange F."/>
            <person name="Buchmann J.P."/>
            <person name="Shatalina M."/>
            <person name="Roffler S."/>
            <person name="Ben-David R."/>
            <person name="Dolezel J."/>
            <person name="Simkova H."/>
            <person name="Schulze-Lefert P."/>
            <person name="Spanu P.D."/>
            <person name="Bruggmann R."/>
            <person name="Amselem J."/>
            <person name="Quesneville H."/>
            <person name="Ver Loren van Themaat E."/>
            <person name="Paape T."/>
            <person name="Shimizu K.K."/>
            <person name="Keller B."/>
        </authorList>
    </citation>
    <scope>NUCLEOTIDE SEQUENCE [LARGE SCALE GENOMIC DNA]</scope>
    <source>
        <strain evidence="9">96224</strain>
    </source>
</reference>
<proteinExistence type="inferred from homology"/>
<organism evidence="8">
    <name type="scientific">Blumeria graminis f. sp. tritici 96224</name>
    <dbReference type="NCBI Taxonomy" id="1268274"/>
    <lineage>
        <taxon>Eukaryota</taxon>
        <taxon>Fungi</taxon>
        <taxon>Dikarya</taxon>
        <taxon>Ascomycota</taxon>
        <taxon>Pezizomycotina</taxon>
        <taxon>Leotiomycetes</taxon>
        <taxon>Erysiphales</taxon>
        <taxon>Erysiphaceae</taxon>
        <taxon>Blumeria</taxon>
    </lineage>
</organism>
<reference evidence="8" key="3">
    <citation type="submission" date="2018-07" db="EMBL/GenBank/DDBJ databases">
        <authorList>
            <person name="Quirk P.G."/>
            <person name="Krulwich T.A."/>
        </authorList>
    </citation>
    <scope>NUCLEOTIDE SEQUENCE</scope>
    <source>
        <strain evidence="8">96224</strain>
    </source>
</reference>
<dbReference type="Proteomes" id="UP000053110">
    <property type="component" value="Unassembled WGS sequence"/>
</dbReference>
<dbReference type="PANTHER" id="PTHR15350">
    <property type="entry name" value="COP9 SIGNALOSOME COMPLEX SUBUNIT 7/DENDRITIC CELL PROTEIN GA17"/>
    <property type="match status" value="1"/>
</dbReference>
<dbReference type="EMBL" id="KE375018">
    <property type="protein sequence ID" value="EPQ65849.1"/>
    <property type="molecule type" value="Genomic_DNA"/>
</dbReference>
<dbReference type="Pfam" id="PF18005">
    <property type="entry name" value="eIF3m_C_helix"/>
    <property type="match status" value="1"/>
</dbReference>
<evidence type="ECO:0000256" key="1">
    <source>
        <dbReference type="ARBA" id="ARBA00008482"/>
    </source>
</evidence>
<dbReference type="PROSITE" id="PS50250">
    <property type="entry name" value="PCI"/>
    <property type="match status" value="1"/>
</dbReference>
<sequence>MAPLNQQVFIEGKFHDLANELGDYLQIGEEIKTLLDSNLKDDALKKLVTASISLNSTPEKEFTAAYNLLVYLVLQSPNVNKFLPKICENLSKPIISSPTNGPGLALNVLTTLFNLLQPDNEVRFNVFQAILRHVKANGFFELLRPQLEKLDIWIKEWEVNEEDQRKLYAQIADIAEDAGDEEQAYQYILKGLRTFNSRDSTEISSVESQNLSIRALKVAILSATQFDFHNLTSLPAIQALSESHPIHSELLTIFSEKELEDYNEFREEHKGWIELENLDHEKLQRKIRLLTMASLAARDSTREIKYSKIAKSLVIPPEDVEMWVIDVIRAGLIEGKLSQQKQVLLVHRTTYRVFGEKQWREIATKLDQWKESLKTVKEMISRERQLGTTMPVSVHS</sequence>
<keyword evidence="2 5" id="KW-0963">Cytoplasm</keyword>
<keyword evidence="4 5" id="KW-0648">Protein biosynthesis</keyword>
<evidence type="ECO:0000256" key="5">
    <source>
        <dbReference type="HAMAP-Rule" id="MF_03012"/>
    </source>
</evidence>
<evidence type="ECO:0000313" key="9">
    <source>
        <dbReference type="Proteomes" id="UP000053110"/>
    </source>
</evidence>
<dbReference type="HOGENOM" id="CLU_035254_0_1_1"/>
<dbReference type="GO" id="GO:0016282">
    <property type="term" value="C:eukaryotic 43S preinitiation complex"/>
    <property type="evidence" value="ECO:0007669"/>
    <property type="project" value="UniProtKB-UniRule"/>
</dbReference>
<evidence type="ECO:0000259" key="6">
    <source>
        <dbReference type="PROSITE" id="PS50250"/>
    </source>
</evidence>
<dbReference type="OrthoDB" id="10267031at2759"/>
<comment type="subcellular location">
    <subcellularLocation>
        <location evidence="5">Cytoplasm</location>
    </subcellularLocation>
</comment>
<dbReference type="AlphaFoldDB" id="A0A061HPI2"/>
<name>A0A061HPI2_BLUGR</name>
<dbReference type="GO" id="GO:0033290">
    <property type="term" value="C:eukaryotic 48S preinitiation complex"/>
    <property type="evidence" value="ECO:0007669"/>
    <property type="project" value="UniProtKB-UniRule"/>
</dbReference>
<comment type="similarity">
    <text evidence="1">Belongs to the CSN7/EIF3M family. CSN7 subfamily.</text>
</comment>
<evidence type="ECO:0000256" key="4">
    <source>
        <dbReference type="ARBA" id="ARBA00022917"/>
    </source>
</evidence>
<comment type="function">
    <text evidence="5">Component of the eukaryotic translation initiation factor 3 (eIF-3) complex, which is involved in protein synthesis of a specialized repertoire of mRNAs and, together with other initiation factors, stimulates binding of mRNA and methionyl-tRNAi to the 40S ribosome. The eIF-3 complex specifically targets and initiates translation of a subset of mRNAs involved in cell proliferation.</text>
</comment>
<comment type="similarity">
    <text evidence="5">Belongs to the eIF-3 subunit M family.</text>
</comment>
<dbReference type="EMBL" id="UIGY01000045">
    <property type="protein sequence ID" value="SUZ09224.1"/>
    <property type="molecule type" value="Genomic_DNA"/>
</dbReference>
<evidence type="ECO:0000256" key="3">
    <source>
        <dbReference type="ARBA" id="ARBA00022540"/>
    </source>
</evidence>
<dbReference type="HAMAP" id="MF_03012">
    <property type="entry name" value="eIF3m"/>
    <property type="match status" value="1"/>
</dbReference>
<dbReference type="GO" id="GO:0003743">
    <property type="term" value="F:translation initiation factor activity"/>
    <property type="evidence" value="ECO:0007669"/>
    <property type="project" value="UniProtKB-UniRule"/>
</dbReference>
<dbReference type="InterPro" id="IPR045237">
    <property type="entry name" value="COPS7/eIF3m"/>
</dbReference>
<comment type="subunit">
    <text evidence="5">Component of the eukaryotic translation initiation factor 3 (eIF-3) complex.</text>
</comment>
<evidence type="ECO:0000313" key="8">
    <source>
        <dbReference type="EMBL" id="SUZ09224.1"/>
    </source>
</evidence>
<accession>A0A061HPI2</accession>
<dbReference type="InterPro" id="IPR040750">
    <property type="entry name" value="eIF3m_C_helix"/>
</dbReference>
<dbReference type="Pfam" id="PF01399">
    <property type="entry name" value="PCI"/>
    <property type="match status" value="1"/>
</dbReference>